<evidence type="ECO:0000256" key="6">
    <source>
        <dbReference type="ARBA" id="ARBA00022777"/>
    </source>
</evidence>
<protein>
    <submittedName>
        <fullName evidence="9">PTS sugar transporter subunit IIB</fullName>
    </submittedName>
</protein>
<dbReference type="OrthoDB" id="9808134at2"/>
<evidence type="ECO:0000259" key="8">
    <source>
        <dbReference type="PROSITE" id="PS51100"/>
    </source>
</evidence>
<keyword evidence="4" id="KW-0808">Transferase</keyword>
<accession>A0A386PSP6</accession>
<dbReference type="KEGG" id="lzh:D1B17_04205"/>
<keyword evidence="2" id="KW-0597">Phosphoprotein</keyword>
<proteinExistence type="predicted"/>
<dbReference type="GO" id="GO:0009401">
    <property type="term" value="P:phosphoenolpyruvate-dependent sugar phosphotransferase system"/>
    <property type="evidence" value="ECO:0007669"/>
    <property type="project" value="UniProtKB-KW"/>
</dbReference>
<evidence type="ECO:0000313" key="9">
    <source>
        <dbReference type="EMBL" id="AYE37875.1"/>
    </source>
</evidence>
<dbReference type="InterPro" id="IPR003501">
    <property type="entry name" value="PTS_EIIB_2/3"/>
</dbReference>
<dbReference type="InterPro" id="IPR036095">
    <property type="entry name" value="PTS_EIIB-like_sf"/>
</dbReference>
<reference evidence="10" key="1">
    <citation type="submission" date="2018-08" db="EMBL/GenBank/DDBJ databases">
        <title>Genome of Lactobacillus sp. HBUAS52074.</title>
        <authorList>
            <person name="Guo Z."/>
            <person name="Zhang Z.D."/>
        </authorList>
    </citation>
    <scope>NUCLEOTIDE SEQUENCE [LARGE SCALE GENOMIC DNA]</scope>
    <source>
        <strain evidence="10">HBUAS52074</strain>
    </source>
</reference>
<evidence type="ECO:0000313" key="10">
    <source>
        <dbReference type="Proteomes" id="UP000267208"/>
    </source>
</evidence>
<evidence type="ECO:0000256" key="3">
    <source>
        <dbReference type="ARBA" id="ARBA00022597"/>
    </source>
</evidence>
<dbReference type="Proteomes" id="UP000267208">
    <property type="component" value="Chromosome"/>
</dbReference>
<sequence length="101" mass="10863">MTKTIMLACAGGMSTSLLVTKMIAAAKAEKIDVNIFATASSAIPLEADTHHPSVILLGPQIQFLLDNIIKEVDVPVEVINMKDYGTMNGKNVLHQAMKLIN</sequence>
<evidence type="ECO:0000256" key="7">
    <source>
        <dbReference type="PROSITE-ProRule" id="PRU00423"/>
    </source>
</evidence>
<dbReference type="InterPro" id="IPR013012">
    <property type="entry name" value="PTS_EIIB_3"/>
</dbReference>
<evidence type="ECO:0000256" key="2">
    <source>
        <dbReference type="ARBA" id="ARBA00022553"/>
    </source>
</evidence>
<gene>
    <name evidence="9" type="ORF">D1B17_04205</name>
</gene>
<dbReference type="GO" id="GO:0016301">
    <property type="term" value="F:kinase activity"/>
    <property type="evidence" value="ECO:0007669"/>
    <property type="project" value="UniProtKB-KW"/>
</dbReference>
<evidence type="ECO:0000256" key="1">
    <source>
        <dbReference type="ARBA" id="ARBA00022448"/>
    </source>
</evidence>
<dbReference type="Pfam" id="PF02302">
    <property type="entry name" value="PTS_IIB"/>
    <property type="match status" value="1"/>
</dbReference>
<evidence type="ECO:0000256" key="4">
    <source>
        <dbReference type="ARBA" id="ARBA00022679"/>
    </source>
</evidence>
<dbReference type="Gene3D" id="3.40.50.2300">
    <property type="match status" value="1"/>
</dbReference>
<feature type="modified residue" description="Phosphocysteine; by EIIA" evidence="7">
    <location>
        <position position="9"/>
    </location>
</feature>
<dbReference type="SUPFAM" id="SSF52794">
    <property type="entry name" value="PTS system IIB component-like"/>
    <property type="match status" value="1"/>
</dbReference>
<keyword evidence="1" id="KW-0813">Transport</keyword>
<dbReference type="AlphaFoldDB" id="A0A386PSP6"/>
<keyword evidence="6" id="KW-0418">Kinase</keyword>
<feature type="domain" description="PTS EIIB type-3" evidence="8">
    <location>
        <begin position="2"/>
        <end position="101"/>
    </location>
</feature>
<name>A0A386PSP6_9LACO</name>
<keyword evidence="5" id="KW-0598">Phosphotransferase system</keyword>
<dbReference type="RefSeq" id="WP_120142122.1">
    <property type="nucleotide sequence ID" value="NZ_CP031933.2"/>
</dbReference>
<dbReference type="CDD" id="cd05564">
    <property type="entry name" value="PTS_IIB_chitobiose_lichenan"/>
    <property type="match status" value="1"/>
</dbReference>
<evidence type="ECO:0000256" key="5">
    <source>
        <dbReference type="ARBA" id="ARBA00022683"/>
    </source>
</evidence>
<dbReference type="InterPro" id="IPR051819">
    <property type="entry name" value="PTS_sugar-specific_EIIB"/>
</dbReference>
<dbReference type="EMBL" id="CP031933">
    <property type="protein sequence ID" value="AYE37875.1"/>
    <property type="molecule type" value="Genomic_DNA"/>
</dbReference>
<dbReference type="PROSITE" id="PS51100">
    <property type="entry name" value="PTS_EIIB_TYPE_3"/>
    <property type="match status" value="1"/>
</dbReference>
<keyword evidence="10" id="KW-1185">Reference proteome</keyword>
<dbReference type="PANTHER" id="PTHR34581">
    <property type="entry name" value="PTS SYSTEM N,N'-DIACETYLCHITOBIOSE-SPECIFIC EIIB COMPONENT"/>
    <property type="match status" value="1"/>
</dbReference>
<organism evidence="9 10">
    <name type="scientific">Companilactobacillus zhachilii</name>
    <dbReference type="NCBI Taxonomy" id="2304606"/>
    <lineage>
        <taxon>Bacteria</taxon>
        <taxon>Bacillati</taxon>
        <taxon>Bacillota</taxon>
        <taxon>Bacilli</taxon>
        <taxon>Lactobacillales</taxon>
        <taxon>Lactobacillaceae</taxon>
        <taxon>Companilactobacillus</taxon>
    </lineage>
</organism>
<keyword evidence="3 9" id="KW-0762">Sugar transport</keyword>
<dbReference type="GO" id="GO:0008982">
    <property type="term" value="F:protein-N(PI)-phosphohistidine-sugar phosphotransferase activity"/>
    <property type="evidence" value="ECO:0007669"/>
    <property type="project" value="InterPro"/>
</dbReference>
<dbReference type="PANTHER" id="PTHR34581:SF2">
    <property type="entry name" value="PTS SYSTEM N,N'-DIACETYLCHITOBIOSE-SPECIFIC EIIB COMPONENT"/>
    <property type="match status" value="1"/>
</dbReference>